<accession>A0AAV3ZVQ6</accession>
<dbReference type="Proteomes" id="UP000735302">
    <property type="component" value="Unassembled WGS sequence"/>
</dbReference>
<gene>
    <name evidence="1" type="ORF">PoB_002590900</name>
</gene>
<evidence type="ECO:0000313" key="2">
    <source>
        <dbReference type="Proteomes" id="UP000735302"/>
    </source>
</evidence>
<name>A0AAV3ZVQ6_9GAST</name>
<sequence>MAPLFPLSNRATDKLSSFTAKAGREPTLDAFIKVVTKDLMTCTPSKGFHNIRTEGKKSPLRELKDNAGLTIKPAGKGGLVVVLNTTDYVAECTKQLSNTTYYPADCAAKGKWESDYDTGIPPDSDDGRESTCMGVGHALPSCLMKRTRQCFP</sequence>
<proteinExistence type="predicted"/>
<protein>
    <submittedName>
        <fullName evidence="1">Uncharacterized protein</fullName>
    </submittedName>
</protein>
<dbReference type="EMBL" id="BLXT01003003">
    <property type="protein sequence ID" value="GFN99403.1"/>
    <property type="molecule type" value="Genomic_DNA"/>
</dbReference>
<comment type="caution">
    <text evidence="1">The sequence shown here is derived from an EMBL/GenBank/DDBJ whole genome shotgun (WGS) entry which is preliminary data.</text>
</comment>
<evidence type="ECO:0000313" key="1">
    <source>
        <dbReference type="EMBL" id="GFN99403.1"/>
    </source>
</evidence>
<reference evidence="1 2" key="1">
    <citation type="journal article" date="2021" name="Elife">
        <title>Chloroplast acquisition without the gene transfer in kleptoplastic sea slugs, Plakobranchus ocellatus.</title>
        <authorList>
            <person name="Maeda T."/>
            <person name="Takahashi S."/>
            <person name="Yoshida T."/>
            <person name="Shimamura S."/>
            <person name="Takaki Y."/>
            <person name="Nagai Y."/>
            <person name="Toyoda A."/>
            <person name="Suzuki Y."/>
            <person name="Arimoto A."/>
            <person name="Ishii H."/>
            <person name="Satoh N."/>
            <person name="Nishiyama T."/>
            <person name="Hasebe M."/>
            <person name="Maruyama T."/>
            <person name="Minagawa J."/>
            <person name="Obokata J."/>
            <person name="Shigenobu S."/>
        </authorList>
    </citation>
    <scope>NUCLEOTIDE SEQUENCE [LARGE SCALE GENOMIC DNA]</scope>
</reference>
<dbReference type="AlphaFoldDB" id="A0AAV3ZVQ6"/>
<organism evidence="1 2">
    <name type="scientific">Plakobranchus ocellatus</name>
    <dbReference type="NCBI Taxonomy" id="259542"/>
    <lineage>
        <taxon>Eukaryota</taxon>
        <taxon>Metazoa</taxon>
        <taxon>Spiralia</taxon>
        <taxon>Lophotrochozoa</taxon>
        <taxon>Mollusca</taxon>
        <taxon>Gastropoda</taxon>
        <taxon>Heterobranchia</taxon>
        <taxon>Euthyneura</taxon>
        <taxon>Panpulmonata</taxon>
        <taxon>Sacoglossa</taxon>
        <taxon>Placobranchoidea</taxon>
        <taxon>Plakobranchidae</taxon>
        <taxon>Plakobranchus</taxon>
    </lineage>
</organism>
<keyword evidence="2" id="KW-1185">Reference proteome</keyword>